<organism evidence="1 2">
    <name type="scientific">Rhodopirellula maiorica SM1</name>
    <dbReference type="NCBI Taxonomy" id="1265738"/>
    <lineage>
        <taxon>Bacteria</taxon>
        <taxon>Pseudomonadati</taxon>
        <taxon>Planctomycetota</taxon>
        <taxon>Planctomycetia</taxon>
        <taxon>Pirellulales</taxon>
        <taxon>Pirellulaceae</taxon>
        <taxon>Novipirellula</taxon>
    </lineage>
</organism>
<name>M5RSM9_9BACT</name>
<keyword evidence="1" id="KW-0808">Transferase</keyword>
<dbReference type="PATRIC" id="fig|1265738.3.peg.844"/>
<protein>
    <submittedName>
        <fullName evidence="1">Serine/threonine protein kinase</fullName>
    </submittedName>
</protein>
<gene>
    <name evidence="1" type="ORF">RMSM_00845</name>
</gene>
<keyword evidence="2" id="KW-1185">Reference proteome</keyword>
<dbReference type="EMBL" id="ANOG01000133">
    <property type="protein sequence ID" value="EMI22221.1"/>
    <property type="molecule type" value="Genomic_DNA"/>
</dbReference>
<dbReference type="Proteomes" id="UP000011991">
    <property type="component" value="Unassembled WGS sequence"/>
</dbReference>
<keyword evidence="1" id="KW-0418">Kinase</keyword>
<reference evidence="1 2" key="1">
    <citation type="journal article" date="2013" name="Mar. Genomics">
        <title>Expression of sulfatases in Rhodopirellula baltica and the diversity of sulfatases in the genus Rhodopirellula.</title>
        <authorList>
            <person name="Wegner C.E."/>
            <person name="Richter-Heitmann T."/>
            <person name="Klindworth A."/>
            <person name="Klockow C."/>
            <person name="Richter M."/>
            <person name="Achstetter T."/>
            <person name="Glockner F.O."/>
            <person name="Harder J."/>
        </authorList>
    </citation>
    <scope>NUCLEOTIDE SEQUENCE [LARGE SCALE GENOMIC DNA]</scope>
    <source>
        <strain evidence="1 2">SM1</strain>
    </source>
</reference>
<evidence type="ECO:0000313" key="1">
    <source>
        <dbReference type="EMBL" id="EMI22221.1"/>
    </source>
</evidence>
<comment type="caution">
    <text evidence="1">The sequence shown here is derived from an EMBL/GenBank/DDBJ whole genome shotgun (WGS) entry which is preliminary data.</text>
</comment>
<keyword evidence="1" id="KW-0723">Serine/threonine-protein kinase</keyword>
<dbReference type="AlphaFoldDB" id="M5RSM9"/>
<accession>M5RSM9</accession>
<proteinExistence type="predicted"/>
<sequence>MFRLVDGQLRVEQDDRAFGQSTKLESPSAIVQKHLRAVTKELQSKGKHVEIVAFSHVEK</sequence>
<dbReference type="GO" id="GO:0004674">
    <property type="term" value="F:protein serine/threonine kinase activity"/>
    <property type="evidence" value="ECO:0007669"/>
    <property type="project" value="UniProtKB-KW"/>
</dbReference>
<evidence type="ECO:0000313" key="2">
    <source>
        <dbReference type="Proteomes" id="UP000011991"/>
    </source>
</evidence>